<comment type="subcellular location">
    <subcellularLocation>
        <location evidence="1">Cytoplasm</location>
    </subcellularLocation>
</comment>
<dbReference type="HOGENOM" id="CLU_000445_30_4_9"/>
<keyword evidence="4" id="KW-0805">Transcription regulation</keyword>
<keyword evidence="5 8" id="KW-0238">DNA-binding</keyword>
<dbReference type="GO" id="GO:0000976">
    <property type="term" value="F:transcription cis-regulatory region binding"/>
    <property type="evidence" value="ECO:0007669"/>
    <property type="project" value="TreeGrafter"/>
</dbReference>
<dbReference type="PANTHER" id="PTHR48111:SF40">
    <property type="entry name" value="PHOSPHATE REGULON TRANSCRIPTIONAL REGULATORY PROTEIN PHOB"/>
    <property type="match status" value="1"/>
</dbReference>
<dbReference type="EMBL" id="LN483073">
    <property type="protein sequence ID" value="CEA00416.1"/>
    <property type="molecule type" value="Genomic_DNA"/>
</dbReference>
<protein>
    <submittedName>
        <fullName evidence="11">Response regulator ArlR</fullName>
    </submittedName>
</protein>
<evidence type="ECO:0000256" key="1">
    <source>
        <dbReference type="ARBA" id="ARBA00004496"/>
    </source>
</evidence>
<dbReference type="SUPFAM" id="SSF46894">
    <property type="entry name" value="C-terminal effector domain of the bipartite response regulators"/>
    <property type="match status" value="1"/>
</dbReference>
<dbReference type="Gene3D" id="1.10.10.10">
    <property type="entry name" value="Winged helix-like DNA-binding domain superfamily/Winged helix DNA-binding domain"/>
    <property type="match status" value="1"/>
</dbReference>
<evidence type="ECO:0000313" key="11">
    <source>
        <dbReference type="EMBL" id="CEA00416.1"/>
    </source>
</evidence>
<dbReference type="InterPro" id="IPR036388">
    <property type="entry name" value="WH-like_DNA-bd_sf"/>
</dbReference>
<dbReference type="InterPro" id="IPR001867">
    <property type="entry name" value="OmpR/PhoB-type_DNA-bd"/>
</dbReference>
<organism evidence="11">
    <name type="scientific">Metalysinibacillus saudimassiliensis</name>
    <dbReference type="NCBI Taxonomy" id="1461583"/>
    <lineage>
        <taxon>Bacteria</taxon>
        <taxon>Bacillati</taxon>
        <taxon>Bacillota</taxon>
        <taxon>Bacilli</taxon>
        <taxon>Bacillales</taxon>
        <taxon>Caryophanaceae</taxon>
        <taxon>Metalysinibacillus</taxon>
    </lineage>
</organism>
<keyword evidence="6" id="KW-0804">Transcription</keyword>
<dbReference type="Pfam" id="PF00486">
    <property type="entry name" value="Trans_reg_C"/>
    <property type="match status" value="1"/>
</dbReference>
<feature type="domain" description="Response regulatory" evidence="9">
    <location>
        <begin position="4"/>
        <end position="117"/>
    </location>
</feature>
<feature type="DNA-binding region" description="OmpR/PhoB-type" evidence="8">
    <location>
        <begin position="130"/>
        <end position="231"/>
    </location>
</feature>
<evidence type="ECO:0000256" key="3">
    <source>
        <dbReference type="ARBA" id="ARBA00023012"/>
    </source>
</evidence>
<dbReference type="SUPFAM" id="SSF52172">
    <property type="entry name" value="CheY-like"/>
    <property type="match status" value="1"/>
</dbReference>
<evidence type="ECO:0000256" key="6">
    <source>
        <dbReference type="ARBA" id="ARBA00023163"/>
    </source>
</evidence>
<dbReference type="GO" id="GO:0005829">
    <property type="term" value="C:cytosol"/>
    <property type="evidence" value="ECO:0007669"/>
    <property type="project" value="TreeGrafter"/>
</dbReference>
<gene>
    <name evidence="11" type="primary">arlR_2</name>
    <name evidence="11" type="ORF">BN1050_00603</name>
</gene>
<dbReference type="GO" id="GO:0006355">
    <property type="term" value="P:regulation of DNA-templated transcription"/>
    <property type="evidence" value="ECO:0007669"/>
    <property type="project" value="InterPro"/>
</dbReference>
<dbReference type="PROSITE" id="PS50110">
    <property type="entry name" value="RESPONSE_REGULATORY"/>
    <property type="match status" value="1"/>
</dbReference>
<feature type="domain" description="OmpR/PhoB-type" evidence="10">
    <location>
        <begin position="130"/>
        <end position="231"/>
    </location>
</feature>
<sequence length="234" mass="26951">MTQNILLVEDDIEIARIIKDTLTKEGYFVTWSTTGLEGWEDFKSRHYDLALIDLMLPEMDGFTLCKNIRFKSDMPIIIISARKEDVDKVEGFTQGADDYLAKPFSLVELKARVASQLRRWQRYKGEALAQNEVSYEYGLTINYDNQRATLNGSALALTRTEWDLLTLLSGHAERAFSKEELYEHVWQQAATQNDLHTVTVHIKGLREKLADPVKTPRFIQTVWGKGYRFIGEVL</sequence>
<dbReference type="PROSITE" id="PS51755">
    <property type="entry name" value="OMPR_PHOB"/>
    <property type="match status" value="1"/>
</dbReference>
<dbReference type="InterPro" id="IPR001789">
    <property type="entry name" value="Sig_transdc_resp-reg_receiver"/>
</dbReference>
<dbReference type="SMART" id="SM00862">
    <property type="entry name" value="Trans_reg_C"/>
    <property type="match status" value="1"/>
</dbReference>
<dbReference type="GO" id="GO:0000156">
    <property type="term" value="F:phosphorelay response regulator activity"/>
    <property type="evidence" value="ECO:0007669"/>
    <property type="project" value="TreeGrafter"/>
</dbReference>
<dbReference type="Pfam" id="PF00072">
    <property type="entry name" value="Response_reg"/>
    <property type="match status" value="1"/>
</dbReference>
<name>A0A078M6V3_9BACL</name>
<dbReference type="CDD" id="cd17574">
    <property type="entry name" value="REC_OmpR"/>
    <property type="match status" value="1"/>
</dbReference>
<evidence type="ECO:0000256" key="5">
    <source>
        <dbReference type="ARBA" id="ARBA00023125"/>
    </source>
</evidence>
<evidence type="ECO:0000256" key="7">
    <source>
        <dbReference type="PROSITE-ProRule" id="PRU00169"/>
    </source>
</evidence>
<dbReference type="Gene3D" id="3.40.50.2300">
    <property type="match status" value="1"/>
</dbReference>
<dbReference type="PATRIC" id="fig|1461583.4.peg.575"/>
<dbReference type="InterPro" id="IPR016032">
    <property type="entry name" value="Sig_transdc_resp-reg_C-effctor"/>
</dbReference>
<dbReference type="SMART" id="SM00448">
    <property type="entry name" value="REC"/>
    <property type="match status" value="1"/>
</dbReference>
<keyword evidence="3" id="KW-0902">Two-component regulatory system</keyword>
<dbReference type="FunFam" id="1.10.10.10:FF:000018">
    <property type="entry name" value="DNA-binding response regulator ResD"/>
    <property type="match status" value="1"/>
</dbReference>
<evidence type="ECO:0000256" key="8">
    <source>
        <dbReference type="PROSITE-ProRule" id="PRU01091"/>
    </source>
</evidence>
<evidence type="ECO:0000256" key="4">
    <source>
        <dbReference type="ARBA" id="ARBA00023015"/>
    </source>
</evidence>
<accession>A0A078M6V3</accession>
<feature type="modified residue" description="4-aspartylphosphate" evidence="7">
    <location>
        <position position="53"/>
    </location>
</feature>
<reference evidence="11" key="1">
    <citation type="submission" date="2014-07" db="EMBL/GenBank/DDBJ databases">
        <authorList>
            <person name="Urmite Genomes Urmite Genomes"/>
        </authorList>
    </citation>
    <scope>NUCLEOTIDE SEQUENCE</scope>
    <source>
        <strain evidence="11">13S34_air</strain>
    </source>
</reference>
<evidence type="ECO:0000256" key="2">
    <source>
        <dbReference type="ARBA" id="ARBA00022553"/>
    </source>
</evidence>
<evidence type="ECO:0000259" key="9">
    <source>
        <dbReference type="PROSITE" id="PS50110"/>
    </source>
</evidence>
<dbReference type="FunFam" id="3.40.50.2300:FF:000001">
    <property type="entry name" value="DNA-binding response regulator PhoB"/>
    <property type="match status" value="1"/>
</dbReference>
<dbReference type="InterPro" id="IPR039420">
    <property type="entry name" value="WalR-like"/>
</dbReference>
<dbReference type="GO" id="GO:0032993">
    <property type="term" value="C:protein-DNA complex"/>
    <property type="evidence" value="ECO:0007669"/>
    <property type="project" value="TreeGrafter"/>
</dbReference>
<proteinExistence type="predicted"/>
<dbReference type="AlphaFoldDB" id="A0A078M6V3"/>
<evidence type="ECO:0000259" key="10">
    <source>
        <dbReference type="PROSITE" id="PS51755"/>
    </source>
</evidence>
<dbReference type="CDD" id="cd00383">
    <property type="entry name" value="trans_reg_C"/>
    <property type="match status" value="1"/>
</dbReference>
<dbReference type="InterPro" id="IPR011006">
    <property type="entry name" value="CheY-like_superfamily"/>
</dbReference>
<dbReference type="Gene3D" id="6.10.250.690">
    <property type="match status" value="1"/>
</dbReference>
<keyword evidence="2 7" id="KW-0597">Phosphoprotein</keyword>
<dbReference type="PANTHER" id="PTHR48111">
    <property type="entry name" value="REGULATOR OF RPOS"/>
    <property type="match status" value="1"/>
</dbReference>